<feature type="compositionally biased region" description="Polar residues" evidence="1">
    <location>
        <begin position="1"/>
        <end position="11"/>
    </location>
</feature>
<evidence type="ECO:0000313" key="2">
    <source>
        <dbReference type="EMBL" id="KAJ4977729.1"/>
    </source>
</evidence>
<reference evidence="2" key="1">
    <citation type="journal article" date="2023" name="Plant J.">
        <title>The genome of the king protea, Protea cynaroides.</title>
        <authorList>
            <person name="Chang J."/>
            <person name="Duong T.A."/>
            <person name="Schoeman C."/>
            <person name="Ma X."/>
            <person name="Roodt D."/>
            <person name="Barker N."/>
            <person name="Li Z."/>
            <person name="Van de Peer Y."/>
            <person name="Mizrachi E."/>
        </authorList>
    </citation>
    <scope>NUCLEOTIDE SEQUENCE</scope>
    <source>
        <tissue evidence="2">Young leaves</tissue>
    </source>
</reference>
<organism evidence="2 3">
    <name type="scientific">Protea cynaroides</name>
    <dbReference type="NCBI Taxonomy" id="273540"/>
    <lineage>
        <taxon>Eukaryota</taxon>
        <taxon>Viridiplantae</taxon>
        <taxon>Streptophyta</taxon>
        <taxon>Embryophyta</taxon>
        <taxon>Tracheophyta</taxon>
        <taxon>Spermatophyta</taxon>
        <taxon>Magnoliopsida</taxon>
        <taxon>Proteales</taxon>
        <taxon>Proteaceae</taxon>
        <taxon>Protea</taxon>
    </lineage>
</organism>
<feature type="region of interest" description="Disordered" evidence="1">
    <location>
        <begin position="1"/>
        <end position="40"/>
    </location>
</feature>
<name>A0A9Q0QZR6_9MAGN</name>
<keyword evidence="3" id="KW-1185">Reference proteome</keyword>
<proteinExistence type="predicted"/>
<dbReference type="EMBL" id="JAMYWD010000002">
    <property type="protein sequence ID" value="KAJ4977729.1"/>
    <property type="molecule type" value="Genomic_DNA"/>
</dbReference>
<evidence type="ECO:0000256" key="1">
    <source>
        <dbReference type="SAM" id="MobiDB-lite"/>
    </source>
</evidence>
<sequence>MLLTFPSSSHQHPPAPNEFKSDEASALEKENNQKFSTADDDSFIVEEDDDLATRFPAYLTLIGKIIADGNPLLVLGRLAFTETGCAYGDISYDRMIGLH</sequence>
<feature type="compositionally biased region" description="Basic and acidic residues" evidence="1">
    <location>
        <begin position="19"/>
        <end position="32"/>
    </location>
</feature>
<gene>
    <name evidence="2" type="ORF">NE237_008509</name>
</gene>
<evidence type="ECO:0000313" key="3">
    <source>
        <dbReference type="Proteomes" id="UP001141806"/>
    </source>
</evidence>
<protein>
    <submittedName>
        <fullName evidence="2">Uncharacterized protein</fullName>
    </submittedName>
</protein>
<accession>A0A9Q0QZR6</accession>
<comment type="caution">
    <text evidence="2">The sequence shown here is derived from an EMBL/GenBank/DDBJ whole genome shotgun (WGS) entry which is preliminary data.</text>
</comment>
<dbReference type="AlphaFoldDB" id="A0A9Q0QZR6"/>
<dbReference type="Proteomes" id="UP001141806">
    <property type="component" value="Unassembled WGS sequence"/>
</dbReference>